<dbReference type="Ensembl" id="ENSVKKT00000017643.1">
    <property type="protein sequence ID" value="ENSVKKP00000017215.1"/>
    <property type="gene ID" value="ENSVKKG00000011765.1"/>
</dbReference>
<comment type="catalytic activity">
    <reaction evidence="1 10">
        <text>riboflavin(in) = riboflavin(out)</text>
        <dbReference type="Rhea" id="RHEA:35015"/>
        <dbReference type="ChEBI" id="CHEBI:57986"/>
    </reaction>
</comment>
<keyword evidence="4 10" id="KW-0813">Transport</keyword>
<reference evidence="11" key="2">
    <citation type="submission" date="2025-09" db="UniProtKB">
        <authorList>
            <consortium name="Ensembl"/>
        </authorList>
    </citation>
    <scope>IDENTIFICATION</scope>
</reference>
<keyword evidence="12" id="KW-1185">Reference proteome</keyword>
<evidence type="ECO:0000256" key="9">
    <source>
        <dbReference type="ARBA" id="ARBA00023180"/>
    </source>
</evidence>
<sequence length="102" mass="11128">PALPCPALRAMAWLTHLLACIFGTGSWMAINGVWVELPLLVNELPEGWYLPSYLIIIIQLANIGPLFITLMHKLQPGRLSEVVQGGLLALKENLGRMGIVGN</sequence>
<evidence type="ECO:0000256" key="1">
    <source>
        <dbReference type="ARBA" id="ARBA00000215"/>
    </source>
</evidence>
<evidence type="ECO:0000256" key="7">
    <source>
        <dbReference type="ARBA" id="ARBA00022989"/>
    </source>
</evidence>
<dbReference type="InterPro" id="IPR009357">
    <property type="entry name" value="Riboflavin_transptr"/>
</dbReference>
<keyword evidence="6 10" id="KW-0812">Transmembrane</keyword>
<dbReference type="GO" id="GO:0032217">
    <property type="term" value="F:riboflavin transmembrane transporter activity"/>
    <property type="evidence" value="ECO:0007669"/>
    <property type="project" value="UniProtKB-UniRule"/>
</dbReference>
<evidence type="ECO:0000256" key="5">
    <source>
        <dbReference type="ARBA" id="ARBA00022475"/>
    </source>
</evidence>
<keyword evidence="9" id="KW-0325">Glycoprotein</keyword>
<keyword evidence="5 10" id="KW-1003">Cell membrane</keyword>
<protein>
    <recommendedName>
        <fullName evidence="10">Riboflavin transporter</fullName>
    </recommendedName>
</protein>
<reference evidence="11" key="1">
    <citation type="submission" date="2025-08" db="UniProtKB">
        <authorList>
            <consortium name="Ensembl"/>
        </authorList>
    </citation>
    <scope>IDENTIFICATION</scope>
</reference>
<proteinExistence type="inferred from homology"/>
<feature type="transmembrane region" description="Helical" evidence="10">
    <location>
        <begin position="12"/>
        <end position="30"/>
    </location>
</feature>
<dbReference type="AlphaFoldDB" id="A0A8D2L6C8"/>
<dbReference type="Pfam" id="PF06237">
    <property type="entry name" value="SLC52_ribofla_tr"/>
    <property type="match status" value="1"/>
</dbReference>
<comment type="caution">
    <text evidence="10">Lacks conserved residue(s) required for the propagation of feature annotation.</text>
</comment>
<evidence type="ECO:0000256" key="2">
    <source>
        <dbReference type="ARBA" id="ARBA00004651"/>
    </source>
</evidence>
<comment type="function">
    <text evidence="10">Plasma membrane transporter mediating the uptake by cells of the water soluble vitamin B2/riboflavin that plays a key role in biochemical oxidation-reduction reactions of the carbohydrate, lipid, and amino acid metabolism.</text>
</comment>
<accession>A0A8D2L6C8</accession>
<evidence type="ECO:0000313" key="12">
    <source>
        <dbReference type="Proteomes" id="UP000694545"/>
    </source>
</evidence>
<evidence type="ECO:0000313" key="11">
    <source>
        <dbReference type="Ensembl" id="ENSVKKP00000017215.1"/>
    </source>
</evidence>
<organism evidence="11 12">
    <name type="scientific">Varanus komodoensis</name>
    <name type="common">Komodo dragon</name>
    <dbReference type="NCBI Taxonomy" id="61221"/>
    <lineage>
        <taxon>Eukaryota</taxon>
        <taxon>Metazoa</taxon>
        <taxon>Chordata</taxon>
        <taxon>Craniata</taxon>
        <taxon>Vertebrata</taxon>
        <taxon>Euteleostomi</taxon>
        <taxon>Lepidosauria</taxon>
        <taxon>Squamata</taxon>
        <taxon>Bifurcata</taxon>
        <taxon>Unidentata</taxon>
        <taxon>Episquamata</taxon>
        <taxon>Toxicofera</taxon>
        <taxon>Anguimorpha</taxon>
        <taxon>Paleoanguimorpha</taxon>
        <taxon>Varanoidea</taxon>
        <taxon>Varanidae</taxon>
        <taxon>Varanus</taxon>
    </lineage>
</organism>
<comment type="subcellular location">
    <subcellularLocation>
        <location evidence="2 10">Cell membrane</location>
        <topology evidence="2 10">Multi-pass membrane protein</topology>
    </subcellularLocation>
</comment>
<name>A0A8D2L6C8_VARKO</name>
<feature type="transmembrane region" description="Helical" evidence="10">
    <location>
        <begin position="50"/>
        <end position="70"/>
    </location>
</feature>
<keyword evidence="8 10" id="KW-0472">Membrane</keyword>
<dbReference type="PANTHER" id="PTHR12929">
    <property type="entry name" value="SOLUTE CARRIER FAMILY 52"/>
    <property type="match status" value="1"/>
</dbReference>
<evidence type="ECO:0000256" key="8">
    <source>
        <dbReference type="ARBA" id="ARBA00023136"/>
    </source>
</evidence>
<dbReference type="PANTHER" id="PTHR12929:SF4">
    <property type="entry name" value="SOLUTE CARRIER FAMILY 52, RIBOFLAVIN TRANSPORTER, MEMBER 3"/>
    <property type="match status" value="1"/>
</dbReference>
<dbReference type="GO" id="GO:0005886">
    <property type="term" value="C:plasma membrane"/>
    <property type="evidence" value="ECO:0007669"/>
    <property type="project" value="UniProtKB-SubCell"/>
</dbReference>
<keyword evidence="7 10" id="KW-1133">Transmembrane helix</keyword>
<comment type="similarity">
    <text evidence="3 10">Belongs to the riboflavin transporter family.</text>
</comment>
<evidence type="ECO:0000256" key="4">
    <source>
        <dbReference type="ARBA" id="ARBA00022448"/>
    </source>
</evidence>
<evidence type="ECO:0000256" key="10">
    <source>
        <dbReference type="RuleBase" id="RU368035"/>
    </source>
</evidence>
<evidence type="ECO:0000256" key="3">
    <source>
        <dbReference type="ARBA" id="ARBA00006366"/>
    </source>
</evidence>
<dbReference type="OMA" id="MALVVHI"/>
<dbReference type="Proteomes" id="UP000694545">
    <property type="component" value="Unplaced"/>
</dbReference>
<evidence type="ECO:0000256" key="6">
    <source>
        <dbReference type="ARBA" id="ARBA00022692"/>
    </source>
</evidence>